<dbReference type="Gene3D" id="1.10.150.110">
    <property type="entry name" value="DNA polymerase beta, N-terminal domain-like"/>
    <property type="match status" value="1"/>
</dbReference>
<gene>
    <name evidence="2" type="ORF">CCR75_008032</name>
</gene>
<reference evidence="2 3" key="1">
    <citation type="journal article" date="2021" name="Genome Biol.">
        <title>AFLAP: assembly-free linkage analysis pipeline using k-mers from genome sequencing data.</title>
        <authorList>
            <person name="Fletcher K."/>
            <person name="Zhang L."/>
            <person name="Gil J."/>
            <person name="Han R."/>
            <person name="Cavanaugh K."/>
            <person name="Michelmore R."/>
        </authorList>
    </citation>
    <scope>NUCLEOTIDE SEQUENCE [LARGE SCALE GENOMIC DNA]</scope>
    <source>
        <strain evidence="2 3">SF5</strain>
    </source>
</reference>
<feature type="compositionally biased region" description="Basic and acidic residues" evidence="1">
    <location>
        <begin position="35"/>
        <end position="48"/>
    </location>
</feature>
<evidence type="ECO:0000313" key="2">
    <source>
        <dbReference type="EMBL" id="TDH65488.1"/>
    </source>
</evidence>
<dbReference type="Proteomes" id="UP000294530">
    <property type="component" value="Unassembled WGS sequence"/>
</dbReference>
<feature type="region of interest" description="Disordered" evidence="1">
    <location>
        <begin position="21"/>
        <end position="48"/>
    </location>
</feature>
<dbReference type="RefSeq" id="XP_067814987.1">
    <property type="nucleotide sequence ID" value="XM_067966087.1"/>
</dbReference>
<dbReference type="InterPro" id="IPR027421">
    <property type="entry name" value="DNA_pol_lamdba_lyase_dom_sf"/>
</dbReference>
<organism evidence="2 3">
    <name type="scientific">Bremia lactucae</name>
    <name type="common">Lettuce downy mildew</name>
    <dbReference type="NCBI Taxonomy" id="4779"/>
    <lineage>
        <taxon>Eukaryota</taxon>
        <taxon>Sar</taxon>
        <taxon>Stramenopiles</taxon>
        <taxon>Oomycota</taxon>
        <taxon>Peronosporomycetes</taxon>
        <taxon>Peronosporales</taxon>
        <taxon>Peronosporaceae</taxon>
        <taxon>Bremia</taxon>
    </lineage>
</organism>
<proteinExistence type="predicted"/>
<keyword evidence="3" id="KW-1185">Reference proteome</keyword>
<protein>
    <submittedName>
        <fullName evidence="2">Uncharacterized protein</fullName>
    </submittedName>
</protein>
<evidence type="ECO:0000313" key="3">
    <source>
        <dbReference type="Proteomes" id="UP000294530"/>
    </source>
</evidence>
<comment type="caution">
    <text evidence="2">The sequence shown here is derived from an EMBL/GenBank/DDBJ whole genome shotgun (WGS) entry which is preliminary data.</text>
</comment>
<dbReference type="GeneID" id="94351758"/>
<accession>A0A976IB25</accession>
<sequence length="117" mass="12918">MLYIYKTSTLKVKRDRAMMGFQDNKGGDNGNTFNEKYHSDAEGPPRKMSRLRKDICSKPTFVASNQDIVSAFADSGEHHLCQRNTGKVVAQLRAARAIRDSPNAITSAADALTVRSV</sequence>
<name>A0A976IB25_BRELC</name>
<dbReference type="OrthoDB" id="108381at2759"/>
<evidence type="ECO:0000256" key="1">
    <source>
        <dbReference type="SAM" id="MobiDB-lite"/>
    </source>
</evidence>
<dbReference type="EMBL" id="SHOA02000013">
    <property type="protein sequence ID" value="TDH65488.1"/>
    <property type="molecule type" value="Genomic_DNA"/>
</dbReference>
<dbReference type="KEGG" id="blac:94351758"/>
<dbReference type="AlphaFoldDB" id="A0A976IB25"/>